<dbReference type="GO" id="GO:0005524">
    <property type="term" value="F:ATP binding"/>
    <property type="evidence" value="ECO:0007669"/>
    <property type="project" value="InterPro"/>
</dbReference>
<dbReference type="SMART" id="SM00760">
    <property type="entry name" value="Bac_DnaA_C"/>
    <property type="match status" value="1"/>
</dbReference>
<dbReference type="PANTHER" id="PTHR34322">
    <property type="entry name" value="TRANSPOSASE, Y1_TNP DOMAIN-CONTAINING"/>
    <property type="match status" value="1"/>
</dbReference>
<dbReference type="InterPro" id="IPR002686">
    <property type="entry name" value="Transposase_17"/>
</dbReference>
<dbReference type="RefSeq" id="WP_092058542.1">
    <property type="nucleotide sequence ID" value="NZ_FOJJ01000040.1"/>
</dbReference>
<dbReference type="OrthoDB" id="9800147at2"/>
<organism evidence="3 4">
    <name type="scientific">Trichloromonas acetexigens</name>
    <dbReference type="NCBI Taxonomy" id="38815"/>
    <lineage>
        <taxon>Bacteria</taxon>
        <taxon>Pseudomonadati</taxon>
        <taxon>Thermodesulfobacteriota</taxon>
        <taxon>Desulfuromonadia</taxon>
        <taxon>Desulfuromonadales</taxon>
        <taxon>Trichloromonadaceae</taxon>
        <taxon>Trichloromonas</taxon>
    </lineage>
</organism>
<feature type="domain" description="Transposase IS200-like" evidence="2">
    <location>
        <begin position="9"/>
        <end position="123"/>
    </location>
</feature>
<accession>A0A550JAQ3</accession>
<dbReference type="InterPro" id="IPR013159">
    <property type="entry name" value="DnaA_C"/>
</dbReference>
<dbReference type="Gene3D" id="3.30.70.1290">
    <property type="entry name" value="Transposase IS200-like"/>
    <property type="match status" value="1"/>
</dbReference>
<evidence type="ECO:0000313" key="4">
    <source>
        <dbReference type="Proteomes" id="UP000317155"/>
    </source>
</evidence>
<dbReference type="Proteomes" id="UP000317155">
    <property type="component" value="Unassembled WGS sequence"/>
</dbReference>
<dbReference type="SMART" id="SM01321">
    <property type="entry name" value="Y1_Tnp"/>
    <property type="match status" value="1"/>
</dbReference>
<dbReference type="GO" id="GO:0004803">
    <property type="term" value="F:transposase activity"/>
    <property type="evidence" value="ECO:0007669"/>
    <property type="project" value="InterPro"/>
</dbReference>
<dbReference type="GO" id="GO:0006313">
    <property type="term" value="P:DNA transposition"/>
    <property type="evidence" value="ECO:0007669"/>
    <property type="project" value="InterPro"/>
</dbReference>
<sequence length="332" mass="37507">MPRTARLDAPGVFHHVMIRGIERRNIFRNKADRDDFLQRLEKLLPETRTACYGWVLLTNHAHFLFRTGDVPLSNLMRRLLTGYVVGFNKRHSRSGQLFQNRFKSIVCQEEVYLKELVRYIHLNPLRAGLVADLAGLQRYRYCGHGALIGVAEVAWQDVTHVLAFFGNRTSTARQAYFAYMEEGLQQGERKDLTGGGLIRSSGCWAEAKHCGRGHVMSDERILGESDFVETILSRAGESLNRQYVLKSSGYDLQRLAERAAALLGIEVADIFSRSRQSTRVKARSLVCFWAAKELGMSLSELSRAFGLSIPGISYAVARGEVLARDYDFKLEG</sequence>
<dbReference type="SUPFAM" id="SSF143422">
    <property type="entry name" value="Transposase IS200-like"/>
    <property type="match status" value="1"/>
</dbReference>
<dbReference type="EMBL" id="VJVV01000008">
    <property type="protein sequence ID" value="TRO80305.1"/>
    <property type="molecule type" value="Genomic_DNA"/>
</dbReference>
<gene>
    <name evidence="3" type="ORF">FL622_11790</name>
</gene>
<keyword evidence="4" id="KW-1185">Reference proteome</keyword>
<dbReference type="InterPro" id="IPR010921">
    <property type="entry name" value="Trp_repressor/repl_initiator"/>
</dbReference>
<evidence type="ECO:0000259" key="1">
    <source>
        <dbReference type="SMART" id="SM00760"/>
    </source>
</evidence>
<protein>
    <submittedName>
        <fullName evidence="3">Transposase</fullName>
    </submittedName>
</protein>
<dbReference type="InterPro" id="IPR036515">
    <property type="entry name" value="Transposase_17_sf"/>
</dbReference>
<name>A0A550JAQ3_9BACT</name>
<dbReference type="Gene3D" id="1.10.1750.10">
    <property type="match status" value="1"/>
</dbReference>
<comment type="caution">
    <text evidence="3">The sequence shown here is derived from an EMBL/GenBank/DDBJ whole genome shotgun (WGS) entry which is preliminary data.</text>
</comment>
<proteinExistence type="predicted"/>
<dbReference type="Pfam" id="PF01797">
    <property type="entry name" value="Y1_Tnp"/>
    <property type="match status" value="1"/>
</dbReference>
<dbReference type="GO" id="GO:0006275">
    <property type="term" value="P:regulation of DNA replication"/>
    <property type="evidence" value="ECO:0007669"/>
    <property type="project" value="InterPro"/>
</dbReference>
<dbReference type="SUPFAM" id="SSF48295">
    <property type="entry name" value="TrpR-like"/>
    <property type="match status" value="1"/>
</dbReference>
<reference evidence="3 4" key="1">
    <citation type="submission" date="2019-07" db="EMBL/GenBank/DDBJ databases">
        <title>Insights of Desulfuromonas acetexigens electromicrobiology.</title>
        <authorList>
            <person name="Katuri K."/>
            <person name="Sapireddy V."/>
            <person name="Shaw D.R."/>
            <person name="Saikaly P."/>
        </authorList>
    </citation>
    <scope>NUCLEOTIDE SEQUENCE [LARGE SCALE GENOMIC DNA]</scope>
    <source>
        <strain evidence="3 4">2873</strain>
    </source>
</reference>
<evidence type="ECO:0000313" key="3">
    <source>
        <dbReference type="EMBL" id="TRO80305.1"/>
    </source>
</evidence>
<feature type="domain" description="Chromosomal replication initiator DnaA C-terminal" evidence="1">
    <location>
        <begin position="251"/>
        <end position="319"/>
    </location>
</feature>
<dbReference type="AlphaFoldDB" id="A0A550JAQ3"/>
<dbReference type="GO" id="GO:0043565">
    <property type="term" value="F:sequence-specific DNA binding"/>
    <property type="evidence" value="ECO:0007669"/>
    <property type="project" value="InterPro"/>
</dbReference>
<dbReference type="GO" id="GO:0006270">
    <property type="term" value="P:DNA replication initiation"/>
    <property type="evidence" value="ECO:0007669"/>
    <property type="project" value="InterPro"/>
</dbReference>
<dbReference type="PANTHER" id="PTHR34322:SF2">
    <property type="entry name" value="TRANSPOSASE IS200-LIKE DOMAIN-CONTAINING PROTEIN"/>
    <property type="match status" value="1"/>
</dbReference>
<evidence type="ECO:0000259" key="2">
    <source>
        <dbReference type="SMART" id="SM01321"/>
    </source>
</evidence>